<dbReference type="RefSeq" id="WP_067314743.1">
    <property type="nucleotide sequence ID" value="NZ_LRMV01000224.1"/>
</dbReference>
<gene>
    <name evidence="1" type="ORF">GA0070623_4964</name>
</gene>
<reference evidence="2" key="1">
    <citation type="submission" date="2016-06" db="EMBL/GenBank/DDBJ databases">
        <authorList>
            <person name="Varghese N."/>
            <person name="Submissions Spin"/>
        </authorList>
    </citation>
    <scope>NUCLEOTIDE SEQUENCE [LARGE SCALE GENOMIC DNA]</scope>
    <source>
        <strain evidence="2">DSM 44983</strain>
    </source>
</reference>
<evidence type="ECO:0000313" key="2">
    <source>
        <dbReference type="Proteomes" id="UP000198226"/>
    </source>
</evidence>
<protein>
    <submittedName>
        <fullName evidence="1">Uncharacterized protein</fullName>
    </submittedName>
</protein>
<evidence type="ECO:0000313" key="1">
    <source>
        <dbReference type="EMBL" id="SCG80242.1"/>
    </source>
</evidence>
<sequence>MTPAELEAIRTSDPERYEALTGPQRDRQLAAAAARRGDPLYSSEYDPCRPTPYERQARAEREAARAIGEPEPPVYGGRL</sequence>
<keyword evidence="2" id="KW-1185">Reference proteome</keyword>
<proteinExistence type="predicted"/>
<name>A0A109IFT5_9ACTN</name>
<dbReference type="Proteomes" id="UP000198226">
    <property type="component" value="Chromosome I"/>
</dbReference>
<dbReference type="AlphaFoldDB" id="A0A109IFT5"/>
<organism evidence="1 2">
    <name type="scientific">Micromonospora rifamycinica</name>
    <dbReference type="NCBI Taxonomy" id="291594"/>
    <lineage>
        <taxon>Bacteria</taxon>
        <taxon>Bacillati</taxon>
        <taxon>Actinomycetota</taxon>
        <taxon>Actinomycetes</taxon>
        <taxon>Micromonosporales</taxon>
        <taxon>Micromonosporaceae</taxon>
        <taxon>Micromonospora</taxon>
    </lineage>
</organism>
<dbReference type="EMBL" id="LT607752">
    <property type="protein sequence ID" value="SCG80242.1"/>
    <property type="molecule type" value="Genomic_DNA"/>
</dbReference>
<accession>A0A109IFT5</accession>